<dbReference type="InterPro" id="IPR049492">
    <property type="entry name" value="BD-FAE-like_dom"/>
</dbReference>
<dbReference type="GO" id="GO:0004806">
    <property type="term" value="F:triacylglycerol lipase activity"/>
    <property type="evidence" value="ECO:0007669"/>
    <property type="project" value="UniProtKB-EC"/>
</dbReference>
<dbReference type="EC" id="3.1.1.3" evidence="3"/>
<protein>
    <submittedName>
        <fullName evidence="3">Lipase 2</fullName>
        <ecNumber evidence="3">3.1.1.3</ecNumber>
    </submittedName>
</protein>
<dbReference type="Gene3D" id="3.40.50.1820">
    <property type="entry name" value="alpha/beta hydrolase"/>
    <property type="match status" value="1"/>
</dbReference>
<dbReference type="Proteomes" id="UP000270487">
    <property type="component" value="Chromosome"/>
</dbReference>
<feature type="domain" description="BD-FAE-like" evidence="2">
    <location>
        <begin position="65"/>
        <end position="159"/>
    </location>
</feature>
<evidence type="ECO:0000313" key="3">
    <source>
        <dbReference type="EMBL" id="VEI69984.1"/>
    </source>
</evidence>
<dbReference type="PANTHER" id="PTHR48081">
    <property type="entry name" value="AB HYDROLASE SUPERFAMILY PROTEIN C4A8.06C"/>
    <property type="match status" value="1"/>
</dbReference>
<dbReference type="Pfam" id="PF20434">
    <property type="entry name" value="BD-FAE"/>
    <property type="match status" value="1"/>
</dbReference>
<dbReference type="RefSeq" id="WP_141132164.1">
    <property type="nucleotide sequence ID" value="NZ_CAMISF010000010.1"/>
</dbReference>
<dbReference type="SUPFAM" id="SSF53474">
    <property type="entry name" value="alpha/beta-Hydrolases"/>
    <property type="match status" value="1"/>
</dbReference>
<dbReference type="InterPro" id="IPR050300">
    <property type="entry name" value="GDXG_lipolytic_enzyme"/>
</dbReference>
<sequence>MSIDLNFENLEQRAIQYNARASVSDFSGCMTQYAALAERAKSSTAGIYDLQYGMGIAERLDIFPAARQPAPLFVFIHGGYWHSQTKEDACSMAHSFTQHNVALATLEYTLLPEATLAETVREVRSAISWLYHHSAQFGIDPERIFIGGSSAGGHLSGMLIADDWQTSYRVPPQVIKGALALSGLFDIRPLCDIYINDWMRQTPEQAKLLSPMFLLPEKRHAPQILLSVGAKETTGFKHQTQAYYAACKEKGLDVQIIEDQENNHFTLVNELADTQSNMFKHVMAMIHPQGQ</sequence>
<proteinExistence type="predicted"/>
<name>A0A448SQH4_SERFO</name>
<dbReference type="PANTHER" id="PTHR48081:SF33">
    <property type="entry name" value="KYNURENINE FORMAMIDASE"/>
    <property type="match status" value="1"/>
</dbReference>
<evidence type="ECO:0000259" key="2">
    <source>
        <dbReference type="Pfam" id="PF20434"/>
    </source>
</evidence>
<dbReference type="InterPro" id="IPR029058">
    <property type="entry name" value="AB_hydrolase_fold"/>
</dbReference>
<evidence type="ECO:0000256" key="1">
    <source>
        <dbReference type="ARBA" id="ARBA00022801"/>
    </source>
</evidence>
<evidence type="ECO:0000313" key="4">
    <source>
        <dbReference type="Proteomes" id="UP000270487"/>
    </source>
</evidence>
<reference evidence="3 4" key="1">
    <citation type="submission" date="2018-12" db="EMBL/GenBank/DDBJ databases">
        <authorList>
            <consortium name="Pathogen Informatics"/>
        </authorList>
    </citation>
    <scope>NUCLEOTIDE SEQUENCE [LARGE SCALE GENOMIC DNA]</scope>
    <source>
        <strain evidence="3 4">NCTC13193</strain>
    </source>
</reference>
<accession>A0A448SQH4</accession>
<dbReference type="AlphaFoldDB" id="A0A448SQH4"/>
<gene>
    <name evidence="3" type="primary">lip2_1</name>
    <name evidence="3" type="ORF">NCTC13193_02850</name>
</gene>
<organism evidence="3 4">
    <name type="scientific">Serratia fonticola</name>
    <dbReference type="NCBI Taxonomy" id="47917"/>
    <lineage>
        <taxon>Bacteria</taxon>
        <taxon>Pseudomonadati</taxon>
        <taxon>Pseudomonadota</taxon>
        <taxon>Gammaproteobacteria</taxon>
        <taxon>Enterobacterales</taxon>
        <taxon>Yersiniaceae</taxon>
        <taxon>Serratia</taxon>
    </lineage>
</organism>
<keyword evidence="1 3" id="KW-0378">Hydrolase</keyword>
<dbReference type="EMBL" id="LR134492">
    <property type="protein sequence ID" value="VEI69984.1"/>
    <property type="molecule type" value="Genomic_DNA"/>
</dbReference>